<accession>A0A6A4FUZ3</accession>
<evidence type="ECO:0000313" key="3">
    <source>
        <dbReference type="Proteomes" id="UP000434957"/>
    </source>
</evidence>
<feature type="compositionally biased region" description="Polar residues" evidence="1">
    <location>
        <begin position="214"/>
        <end position="226"/>
    </location>
</feature>
<feature type="region of interest" description="Disordered" evidence="1">
    <location>
        <begin position="67"/>
        <end position="275"/>
    </location>
</feature>
<feature type="compositionally biased region" description="Low complexity" evidence="1">
    <location>
        <begin position="164"/>
        <end position="184"/>
    </location>
</feature>
<comment type="caution">
    <text evidence="2">The sequence shown here is derived from an EMBL/GenBank/DDBJ whole genome shotgun (WGS) entry which is preliminary data.</text>
</comment>
<organism evidence="2 3">
    <name type="scientific">Phytophthora rubi</name>
    <dbReference type="NCBI Taxonomy" id="129364"/>
    <lineage>
        <taxon>Eukaryota</taxon>
        <taxon>Sar</taxon>
        <taxon>Stramenopiles</taxon>
        <taxon>Oomycota</taxon>
        <taxon>Peronosporomycetes</taxon>
        <taxon>Peronosporales</taxon>
        <taxon>Peronosporaceae</taxon>
        <taxon>Phytophthora</taxon>
    </lineage>
</organism>
<keyword evidence="3" id="KW-1185">Reference proteome</keyword>
<dbReference type="Proteomes" id="UP000434957">
    <property type="component" value="Unassembled WGS sequence"/>
</dbReference>
<gene>
    <name evidence="2" type="ORF">PR003_g5033</name>
</gene>
<dbReference type="EMBL" id="QXFT01000201">
    <property type="protein sequence ID" value="KAE9351129.1"/>
    <property type="molecule type" value="Genomic_DNA"/>
</dbReference>
<feature type="compositionally biased region" description="Polar residues" evidence="1">
    <location>
        <begin position="119"/>
        <end position="156"/>
    </location>
</feature>
<sequence>MVYVFVGATKNELGCIKIRIQIVGQRAVVARVVGVTTFASRDILPFRIVIALWNVRAYNVDSKHGMADTGDTSSDNYHKNSQSDTASRRRRQHGRYQRQLHARDAPHIWHPQCLHALTPRSTGTRNNSTHVTSQPDSTSSDFTQQNVDIDSTSSDFTRQKGDTDSTSSGTTDTDSTGSDFTHGTANPDSTSGDFTHGATSTDSTSGDFTHGMTDPNSTSSDFTHGATSTDSTSSDFTHGMTDPNSTSSDSTQLKVDTDSTSGDFTHGQRDSSRQQLHTYRMFDSSGSSEQFTHKGGFVLLDEKTPN</sequence>
<evidence type="ECO:0000256" key="1">
    <source>
        <dbReference type="SAM" id="MobiDB-lite"/>
    </source>
</evidence>
<feature type="compositionally biased region" description="Low complexity" evidence="1">
    <location>
        <begin position="227"/>
        <end position="237"/>
    </location>
</feature>
<protein>
    <submittedName>
        <fullName evidence="2">Uncharacterized protein</fullName>
    </submittedName>
</protein>
<feature type="compositionally biased region" description="Polar residues" evidence="1">
    <location>
        <begin position="242"/>
        <end position="263"/>
    </location>
</feature>
<feature type="compositionally biased region" description="Polar residues" evidence="1">
    <location>
        <begin position="186"/>
        <end position="207"/>
    </location>
</feature>
<dbReference type="AlphaFoldDB" id="A0A6A4FUZ3"/>
<evidence type="ECO:0000313" key="2">
    <source>
        <dbReference type="EMBL" id="KAE9351129.1"/>
    </source>
</evidence>
<feature type="compositionally biased region" description="Polar residues" evidence="1">
    <location>
        <begin position="70"/>
        <end position="85"/>
    </location>
</feature>
<feature type="compositionally biased region" description="Basic residues" evidence="1">
    <location>
        <begin position="88"/>
        <end position="100"/>
    </location>
</feature>
<name>A0A6A4FUZ3_9STRA</name>
<reference evidence="2 3" key="1">
    <citation type="submission" date="2018-08" db="EMBL/GenBank/DDBJ databases">
        <title>Genomic investigation of the strawberry pathogen Phytophthora fragariae indicates pathogenicity is determined by transcriptional variation in three key races.</title>
        <authorList>
            <person name="Adams T.M."/>
            <person name="Armitage A.D."/>
            <person name="Sobczyk M.K."/>
            <person name="Bates H.J."/>
            <person name="Dunwell J.M."/>
            <person name="Nellist C.F."/>
            <person name="Harrison R.J."/>
        </authorList>
    </citation>
    <scope>NUCLEOTIDE SEQUENCE [LARGE SCALE GENOMIC DNA]</scope>
    <source>
        <strain evidence="2 3">SCRP333</strain>
    </source>
</reference>
<proteinExistence type="predicted"/>